<protein>
    <submittedName>
        <fullName evidence="2">ZIK1 isoform 5</fullName>
    </submittedName>
</protein>
<proteinExistence type="predicted"/>
<feature type="domain" description="KRAB" evidence="1">
    <location>
        <begin position="8"/>
        <end position="31"/>
    </location>
</feature>
<evidence type="ECO:0000313" key="3">
    <source>
        <dbReference type="Proteomes" id="UP000236370"/>
    </source>
</evidence>
<dbReference type="Pfam" id="PF01352">
    <property type="entry name" value="KRAB"/>
    <property type="match status" value="1"/>
</dbReference>
<gene>
    <name evidence="2" type="ORF">CK820_G0046344</name>
</gene>
<reference evidence="2 3" key="1">
    <citation type="submission" date="2017-12" db="EMBL/GenBank/DDBJ databases">
        <title>High-resolution comparative analysis of great ape genomes.</title>
        <authorList>
            <person name="Pollen A."/>
            <person name="Hastie A."/>
            <person name="Hormozdiari F."/>
            <person name="Dougherty M."/>
            <person name="Liu R."/>
            <person name="Chaisson M."/>
            <person name="Hoppe E."/>
            <person name="Hill C."/>
            <person name="Pang A."/>
            <person name="Hillier L."/>
            <person name="Baker C."/>
            <person name="Armstrong J."/>
            <person name="Shendure J."/>
            <person name="Paten B."/>
            <person name="Wilson R."/>
            <person name="Chao H."/>
            <person name="Schneider V."/>
            <person name="Ventura M."/>
            <person name="Kronenberg Z."/>
            <person name="Murali S."/>
            <person name="Gordon D."/>
            <person name="Cantsilieris S."/>
            <person name="Munson K."/>
            <person name="Nelson B."/>
            <person name="Raja A."/>
            <person name="Underwood J."/>
            <person name="Diekhans M."/>
            <person name="Fiddes I."/>
            <person name="Haussler D."/>
            <person name="Eichler E."/>
        </authorList>
    </citation>
    <scope>NUCLEOTIDE SEQUENCE [LARGE SCALE GENOMIC DNA]</scope>
    <source>
        <strain evidence="2">Yerkes chimp pedigree #C0471</strain>
    </source>
</reference>
<feature type="non-terminal residue" evidence="2">
    <location>
        <position position="31"/>
    </location>
</feature>
<dbReference type="Gene3D" id="6.10.140.140">
    <property type="match status" value="1"/>
</dbReference>
<dbReference type="GO" id="GO:0006355">
    <property type="term" value="P:regulation of DNA-templated transcription"/>
    <property type="evidence" value="ECO:0007669"/>
    <property type="project" value="InterPro"/>
</dbReference>
<organism evidence="2 3">
    <name type="scientific">Pan troglodytes</name>
    <name type="common">Chimpanzee</name>
    <dbReference type="NCBI Taxonomy" id="9598"/>
    <lineage>
        <taxon>Eukaryota</taxon>
        <taxon>Metazoa</taxon>
        <taxon>Chordata</taxon>
        <taxon>Craniata</taxon>
        <taxon>Vertebrata</taxon>
        <taxon>Euteleostomi</taxon>
        <taxon>Mammalia</taxon>
        <taxon>Eutheria</taxon>
        <taxon>Euarchontoglires</taxon>
        <taxon>Primates</taxon>
        <taxon>Haplorrhini</taxon>
        <taxon>Catarrhini</taxon>
        <taxon>Hominidae</taxon>
        <taxon>Pan</taxon>
    </lineage>
</organism>
<dbReference type="SUPFAM" id="SSF109640">
    <property type="entry name" value="KRAB domain (Kruppel-associated box)"/>
    <property type="match status" value="1"/>
</dbReference>
<accession>A0A2J8JLR8</accession>
<dbReference type="InterPro" id="IPR001909">
    <property type="entry name" value="KRAB"/>
</dbReference>
<dbReference type="CDD" id="cd07765">
    <property type="entry name" value="KRAB_A-box"/>
    <property type="match status" value="1"/>
</dbReference>
<dbReference type="AlphaFoldDB" id="A0A2J8JLR8"/>
<name>A0A2J8JLR8_PANTR</name>
<dbReference type="PROSITE" id="PS50805">
    <property type="entry name" value="KRAB"/>
    <property type="match status" value="1"/>
</dbReference>
<sequence>MDLTKGCVTFEDIAIYFSQDEWGLLDEAQRL</sequence>
<comment type="caution">
    <text evidence="2">The sequence shown here is derived from an EMBL/GenBank/DDBJ whole genome shotgun (WGS) entry which is preliminary data.</text>
</comment>
<evidence type="ECO:0000259" key="1">
    <source>
        <dbReference type="PROSITE" id="PS50805"/>
    </source>
</evidence>
<dbReference type="Proteomes" id="UP000236370">
    <property type="component" value="Unassembled WGS sequence"/>
</dbReference>
<dbReference type="InterPro" id="IPR036051">
    <property type="entry name" value="KRAB_dom_sf"/>
</dbReference>
<dbReference type="EMBL" id="NBAG03000445">
    <property type="protein sequence ID" value="PNI23728.1"/>
    <property type="molecule type" value="Genomic_DNA"/>
</dbReference>
<evidence type="ECO:0000313" key="2">
    <source>
        <dbReference type="EMBL" id="PNI23728.1"/>
    </source>
</evidence>